<feature type="region of interest" description="Disordered" evidence="1">
    <location>
        <begin position="1"/>
        <end position="22"/>
    </location>
</feature>
<evidence type="ECO:0000313" key="3">
    <source>
        <dbReference type="Proteomes" id="UP001066276"/>
    </source>
</evidence>
<gene>
    <name evidence="2" type="ORF">NDU88_002643</name>
</gene>
<reference evidence="2" key="1">
    <citation type="journal article" date="2022" name="bioRxiv">
        <title>Sequencing and chromosome-scale assembly of the giantPleurodeles waltlgenome.</title>
        <authorList>
            <person name="Brown T."/>
            <person name="Elewa A."/>
            <person name="Iarovenko S."/>
            <person name="Subramanian E."/>
            <person name="Araus A.J."/>
            <person name="Petzold A."/>
            <person name="Susuki M."/>
            <person name="Suzuki K.-i.T."/>
            <person name="Hayashi T."/>
            <person name="Toyoda A."/>
            <person name="Oliveira C."/>
            <person name="Osipova E."/>
            <person name="Leigh N.D."/>
            <person name="Simon A."/>
            <person name="Yun M.H."/>
        </authorList>
    </citation>
    <scope>NUCLEOTIDE SEQUENCE</scope>
    <source>
        <strain evidence="2">20211129_DDA</strain>
        <tissue evidence="2">Liver</tissue>
    </source>
</reference>
<evidence type="ECO:0000256" key="1">
    <source>
        <dbReference type="SAM" id="MobiDB-lite"/>
    </source>
</evidence>
<proteinExistence type="predicted"/>
<feature type="compositionally biased region" description="Basic and acidic residues" evidence="1">
    <location>
        <begin position="1"/>
        <end position="15"/>
    </location>
</feature>
<comment type="caution">
    <text evidence="2">The sequence shown here is derived from an EMBL/GenBank/DDBJ whole genome shotgun (WGS) entry which is preliminary data.</text>
</comment>
<dbReference type="Proteomes" id="UP001066276">
    <property type="component" value="Chromosome 6"/>
</dbReference>
<dbReference type="EMBL" id="JANPWB010000010">
    <property type="protein sequence ID" value="KAJ1136226.1"/>
    <property type="molecule type" value="Genomic_DNA"/>
</dbReference>
<dbReference type="AlphaFoldDB" id="A0AAV7Q9Z4"/>
<sequence>MADKQGRQKLSADVHTRRKCGPRLKESKEEMICVEEDWGRGGTYFWAAVTAANVFIIMVEAVGQITERPTRTATGQQQVTKKFDPLDWTVQAEECARRKIQTLEPNTNFSR</sequence>
<evidence type="ECO:0000313" key="2">
    <source>
        <dbReference type="EMBL" id="KAJ1136226.1"/>
    </source>
</evidence>
<accession>A0AAV7Q9Z4</accession>
<organism evidence="2 3">
    <name type="scientific">Pleurodeles waltl</name>
    <name type="common">Iberian ribbed newt</name>
    <dbReference type="NCBI Taxonomy" id="8319"/>
    <lineage>
        <taxon>Eukaryota</taxon>
        <taxon>Metazoa</taxon>
        <taxon>Chordata</taxon>
        <taxon>Craniata</taxon>
        <taxon>Vertebrata</taxon>
        <taxon>Euteleostomi</taxon>
        <taxon>Amphibia</taxon>
        <taxon>Batrachia</taxon>
        <taxon>Caudata</taxon>
        <taxon>Salamandroidea</taxon>
        <taxon>Salamandridae</taxon>
        <taxon>Pleurodelinae</taxon>
        <taxon>Pleurodeles</taxon>
    </lineage>
</organism>
<protein>
    <submittedName>
        <fullName evidence="2">Uncharacterized protein</fullName>
    </submittedName>
</protein>
<name>A0AAV7Q9Z4_PLEWA</name>
<keyword evidence="3" id="KW-1185">Reference proteome</keyword>